<accession>A0ABW8MLV2</accession>
<dbReference type="Pfam" id="PF00717">
    <property type="entry name" value="Peptidase_S24"/>
    <property type="match status" value="1"/>
</dbReference>
<evidence type="ECO:0000313" key="5">
    <source>
        <dbReference type="EMBL" id="MFK4444664.1"/>
    </source>
</evidence>
<dbReference type="InterPro" id="IPR001387">
    <property type="entry name" value="Cro/C1-type_HTH"/>
</dbReference>
<keyword evidence="3" id="KW-0804">Transcription</keyword>
<evidence type="ECO:0000256" key="2">
    <source>
        <dbReference type="ARBA" id="ARBA00023125"/>
    </source>
</evidence>
<evidence type="ECO:0000313" key="6">
    <source>
        <dbReference type="Proteomes" id="UP001620514"/>
    </source>
</evidence>
<keyword evidence="2" id="KW-0238">DNA-binding</keyword>
<dbReference type="Pfam" id="PF01381">
    <property type="entry name" value="HTH_3"/>
    <property type="match status" value="1"/>
</dbReference>
<name>A0ABW8MLV2_9BURK</name>
<keyword evidence="6" id="KW-1185">Reference proteome</keyword>
<gene>
    <name evidence="5" type="ORF">ABH943_004686</name>
</gene>
<dbReference type="CDD" id="cd06529">
    <property type="entry name" value="S24_LexA-like"/>
    <property type="match status" value="1"/>
</dbReference>
<dbReference type="PANTHER" id="PTHR40661:SF1">
    <property type="entry name" value="HTH CRO_C1-TYPE DOMAIN-CONTAINING PROTEIN"/>
    <property type="match status" value="1"/>
</dbReference>
<dbReference type="SMART" id="SM00530">
    <property type="entry name" value="HTH_XRE"/>
    <property type="match status" value="1"/>
</dbReference>
<dbReference type="CDD" id="cd00093">
    <property type="entry name" value="HTH_XRE"/>
    <property type="match status" value="1"/>
</dbReference>
<dbReference type="SUPFAM" id="SSF47413">
    <property type="entry name" value="lambda repressor-like DNA-binding domains"/>
    <property type="match status" value="1"/>
</dbReference>
<dbReference type="InterPro" id="IPR036286">
    <property type="entry name" value="LexA/Signal_pep-like_sf"/>
</dbReference>
<evidence type="ECO:0000256" key="3">
    <source>
        <dbReference type="ARBA" id="ARBA00023163"/>
    </source>
</evidence>
<dbReference type="PANTHER" id="PTHR40661">
    <property type="match status" value="1"/>
</dbReference>
<feature type="domain" description="HTH cro/C1-type" evidence="4">
    <location>
        <begin position="44"/>
        <end position="88"/>
    </location>
</feature>
<protein>
    <submittedName>
        <fullName evidence="5">Phage repressor protein C with HTH and peptisase S24 domain</fullName>
    </submittedName>
</protein>
<proteinExistence type="predicted"/>
<evidence type="ECO:0000259" key="4">
    <source>
        <dbReference type="PROSITE" id="PS50943"/>
    </source>
</evidence>
<dbReference type="EMBL" id="JBIYDN010000015">
    <property type="protein sequence ID" value="MFK4444664.1"/>
    <property type="molecule type" value="Genomic_DNA"/>
</dbReference>
<dbReference type="PROSITE" id="PS50943">
    <property type="entry name" value="HTH_CROC1"/>
    <property type="match status" value="1"/>
</dbReference>
<dbReference type="SUPFAM" id="SSF51306">
    <property type="entry name" value="LexA/Signal peptidase"/>
    <property type="match status" value="1"/>
</dbReference>
<sequence>MNSIVNTKVDSNLNQSYSGTYIRVMDIATRLDEAMQLRGFGSNQSALSRASGVPQPTINRILKGKTPTPDVETLRKLSEALSVGFTWLSDGTLPVTKLANSAQNPLLSSGKTGVEVWETEADLKSDESRVWIDKFSYHFSAGAGVIQWEVQQKNALPINVTVFRNNDANPKDCRLLEARGDSMEPYLSDRDVFLIDTASINVVDGERYAVFFEGESLVKQIFKQVGGAVVLHSYNPKYPDKTVPREMIELVQVVGRVIYRAG</sequence>
<organism evidence="5 6">
    <name type="scientific">Caballeronia udeis</name>
    <dbReference type="NCBI Taxonomy" id="1232866"/>
    <lineage>
        <taxon>Bacteria</taxon>
        <taxon>Pseudomonadati</taxon>
        <taxon>Pseudomonadota</taxon>
        <taxon>Betaproteobacteria</taxon>
        <taxon>Burkholderiales</taxon>
        <taxon>Burkholderiaceae</taxon>
        <taxon>Caballeronia</taxon>
    </lineage>
</organism>
<dbReference type="Proteomes" id="UP001620514">
    <property type="component" value="Unassembled WGS sequence"/>
</dbReference>
<dbReference type="InterPro" id="IPR039418">
    <property type="entry name" value="LexA-like"/>
</dbReference>
<comment type="caution">
    <text evidence="5">The sequence shown here is derived from an EMBL/GenBank/DDBJ whole genome shotgun (WGS) entry which is preliminary data.</text>
</comment>
<keyword evidence="1" id="KW-0805">Transcription regulation</keyword>
<dbReference type="Gene3D" id="2.10.109.10">
    <property type="entry name" value="Umud Fragment, subunit A"/>
    <property type="match status" value="1"/>
</dbReference>
<dbReference type="InterPro" id="IPR015927">
    <property type="entry name" value="Peptidase_S24_S26A/B/C"/>
</dbReference>
<evidence type="ECO:0000256" key="1">
    <source>
        <dbReference type="ARBA" id="ARBA00023015"/>
    </source>
</evidence>
<reference evidence="5 6" key="1">
    <citation type="submission" date="2024-11" db="EMBL/GenBank/DDBJ databases">
        <title>Using genomics to understand microbial adaptation to soil warming.</title>
        <authorList>
            <person name="Deangelis K.M. PhD."/>
        </authorList>
    </citation>
    <scope>NUCLEOTIDE SEQUENCE [LARGE SCALE GENOMIC DNA]</scope>
    <source>
        <strain evidence="5 6">GAS97</strain>
    </source>
</reference>
<dbReference type="InterPro" id="IPR010982">
    <property type="entry name" value="Lambda_DNA-bd_dom_sf"/>
</dbReference>
<dbReference type="Gene3D" id="1.10.260.40">
    <property type="entry name" value="lambda repressor-like DNA-binding domains"/>
    <property type="match status" value="1"/>
</dbReference>